<comment type="caution">
    <text evidence="2">The sequence shown here is derived from an EMBL/GenBank/DDBJ whole genome shotgun (WGS) entry which is preliminary data.</text>
</comment>
<dbReference type="Gene3D" id="1.10.340.70">
    <property type="match status" value="1"/>
</dbReference>
<dbReference type="PANTHER" id="PTHR45835">
    <property type="entry name" value="YALI0A06105P"/>
    <property type="match status" value="1"/>
</dbReference>
<organism evidence="2">
    <name type="scientific">Sesamum radiatum</name>
    <name type="common">Black benniseed</name>
    <dbReference type="NCBI Taxonomy" id="300843"/>
    <lineage>
        <taxon>Eukaryota</taxon>
        <taxon>Viridiplantae</taxon>
        <taxon>Streptophyta</taxon>
        <taxon>Embryophyta</taxon>
        <taxon>Tracheophyta</taxon>
        <taxon>Spermatophyta</taxon>
        <taxon>Magnoliopsida</taxon>
        <taxon>eudicotyledons</taxon>
        <taxon>Gunneridae</taxon>
        <taxon>Pentapetalae</taxon>
        <taxon>asterids</taxon>
        <taxon>lamiids</taxon>
        <taxon>Lamiales</taxon>
        <taxon>Pedaliaceae</taxon>
        <taxon>Sesamum</taxon>
    </lineage>
</organism>
<dbReference type="AlphaFoldDB" id="A0AAW2L301"/>
<dbReference type="EMBL" id="JACGWJ010000026">
    <property type="protein sequence ID" value="KAL0313233.1"/>
    <property type="molecule type" value="Genomic_DNA"/>
</dbReference>
<dbReference type="PANTHER" id="PTHR45835:SF105">
    <property type="entry name" value="INTEGRASE CATALYTIC DOMAIN-CONTAINING PROTEIN"/>
    <property type="match status" value="1"/>
</dbReference>
<dbReference type="SUPFAM" id="SSF53098">
    <property type="entry name" value="Ribonuclease H-like"/>
    <property type="match status" value="1"/>
</dbReference>
<gene>
    <name evidence="2" type="ORF">Sradi_5722600</name>
</gene>
<dbReference type="FunFam" id="1.10.340.70:FF:000001">
    <property type="entry name" value="Retrovirus-related Pol polyprotein from transposon gypsy-like Protein"/>
    <property type="match status" value="1"/>
</dbReference>
<accession>A0AAW2L301</accession>
<sequence length="141" mass="15997">MYKDRIFVPSIGDLCQRLLTEFHDSTIGGHSGVSATTARLATSFYWPRLLMDVKAYIKQCATCQRVKYSTQRPSGTLQPLPVPRRVWEDLSIDFIMHLPVSVGKTVIWVVVDRLTKYVHFVGLPSKFTAVYLAGVFSRVVF</sequence>
<dbReference type="InterPro" id="IPR041588">
    <property type="entry name" value="Integrase_H2C2"/>
</dbReference>
<reference evidence="2" key="2">
    <citation type="journal article" date="2024" name="Plant">
        <title>Genomic evolution and insights into agronomic trait innovations of Sesamum species.</title>
        <authorList>
            <person name="Miao H."/>
            <person name="Wang L."/>
            <person name="Qu L."/>
            <person name="Liu H."/>
            <person name="Sun Y."/>
            <person name="Le M."/>
            <person name="Wang Q."/>
            <person name="Wei S."/>
            <person name="Zheng Y."/>
            <person name="Lin W."/>
            <person name="Duan Y."/>
            <person name="Cao H."/>
            <person name="Xiong S."/>
            <person name="Wang X."/>
            <person name="Wei L."/>
            <person name="Li C."/>
            <person name="Ma Q."/>
            <person name="Ju M."/>
            <person name="Zhao R."/>
            <person name="Li G."/>
            <person name="Mu C."/>
            <person name="Tian Q."/>
            <person name="Mei H."/>
            <person name="Zhang T."/>
            <person name="Gao T."/>
            <person name="Zhang H."/>
        </authorList>
    </citation>
    <scope>NUCLEOTIDE SEQUENCE</scope>
    <source>
        <strain evidence="2">G02</strain>
    </source>
</reference>
<evidence type="ECO:0000259" key="1">
    <source>
        <dbReference type="Pfam" id="PF17921"/>
    </source>
</evidence>
<dbReference type="GO" id="GO:0003676">
    <property type="term" value="F:nucleic acid binding"/>
    <property type="evidence" value="ECO:0007669"/>
    <property type="project" value="InterPro"/>
</dbReference>
<name>A0AAW2L301_SESRA</name>
<dbReference type="Gene3D" id="3.30.420.10">
    <property type="entry name" value="Ribonuclease H-like superfamily/Ribonuclease H"/>
    <property type="match status" value="1"/>
</dbReference>
<dbReference type="InterPro" id="IPR036397">
    <property type="entry name" value="RNaseH_sf"/>
</dbReference>
<proteinExistence type="predicted"/>
<dbReference type="Pfam" id="PF17921">
    <property type="entry name" value="Integrase_H2C2"/>
    <property type="match status" value="1"/>
</dbReference>
<dbReference type="InterPro" id="IPR012337">
    <property type="entry name" value="RNaseH-like_sf"/>
</dbReference>
<feature type="domain" description="Integrase zinc-binding" evidence="1">
    <location>
        <begin position="14"/>
        <end position="68"/>
    </location>
</feature>
<protein>
    <recommendedName>
        <fullName evidence="1">Integrase zinc-binding domain-containing protein</fullName>
    </recommendedName>
</protein>
<evidence type="ECO:0000313" key="2">
    <source>
        <dbReference type="EMBL" id="KAL0313233.1"/>
    </source>
</evidence>
<reference evidence="2" key="1">
    <citation type="submission" date="2020-06" db="EMBL/GenBank/DDBJ databases">
        <authorList>
            <person name="Li T."/>
            <person name="Hu X."/>
            <person name="Zhang T."/>
            <person name="Song X."/>
            <person name="Zhang H."/>
            <person name="Dai N."/>
            <person name="Sheng W."/>
            <person name="Hou X."/>
            <person name="Wei L."/>
        </authorList>
    </citation>
    <scope>NUCLEOTIDE SEQUENCE</scope>
    <source>
        <strain evidence="2">G02</strain>
        <tissue evidence="2">Leaf</tissue>
    </source>
</reference>